<keyword evidence="10" id="KW-0573">Peptidoglycan synthesis</keyword>
<evidence type="ECO:0000256" key="10">
    <source>
        <dbReference type="ARBA" id="ARBA00022984"/>
    </source>
</evidence>
<dbReference type="Pfam" id="PF00768">
    <property type="entry name" value="Peptidase_S11"/>
    <property type="match status" value="1"/>
</dbReference>
<evidence type="ECO:0000256" key="4">
    <source>
        <dbReference type="ARBA" id="ARBA00012448"/>
    </source>
</evidence>
<feature type="chain" id="PRO_5045203291" description="serine-type D-Ala-D-Ala carboxypeptidase" evidence="14">
    <location>
        <begin position="28"/>
        <end position="409"/>
    </location>
</feature>
<keyword evidence="5 16" id="KW-0121">Carboxypeptidase</keyword>
<dbReference type="GO" id="GO:0004180">
    <property type="term" value="F:carboxypeptidase activity"/>
    <property type="evidence" value="ECO:0007669"/>
    <property type="project" value="UniProtKB-KW"/>
</dbReference>
<evidence type="ECO:0000256" key="11">
    <source>
        <dbReference type="ARBA" id="ARBA00023316"/>
    </source>
</evidence>
<dbReference type="InterPro" id="IPR015956">
    <property type="entry name" value="Peniciliin-bd_prot_C_sf"/>
</dbReference>
<evidence type="ECO:0000256" key="3">
    <source>
        <dbReference type="ARBA" id="ARBA00007164"/>
    </source>
</evidence>
<reference evidence="16 17" key="1">
    <citation type="submission" date="2020-08" db="EMBL/GenBank/DDBJ databases">
        <title>Genome public.</title>
        <authorList>
            <person name="Liu C."/>
            <person name="Sun Q."/>
        </authorList>
    </citation>
    <scope>NUCLEOTIDE SEQUENCE [LARGE SCALE GENOMIC DNA]</scope>
    <source>
        <strain evidence="16 17">BX3</strain>
    </source>
</reference>
<dbReference type="InterPro" id="IPR018044">
    <property type="entry name" value="Peptidase_S11"/>
</dbReference>
<sequence length="409" mass="45125">MKFIIKRFTMFLLLLSLIITQISVVTATGLSSQTASTPKEGTDDPLAITAKAAVLIENNSGRILYQKNKDKELIPASITKIMTLLLIFDAIDQKKISLNDSVSVSEYASKMGGSQVFLEPGETQTVQTMIKCISIASANDAAVAMAERIGGSEQAFVKMMNTKAKQLGMKHTHFKNCNGLDDTIESGHYSSAYDVALMSRELVTKHPEISNYSTIWMDEITHKTRLGETKFGLTNTNKLIRTYQGITGLKTGSTSKAKYCLSATAKRNGISLTAVVMAAPDHKIRFAQAANLLDYGFANCKAYHEKQDAIPLKKQKTAHSIAGEVLPRIEKNFTYTITQNENPKDIKRSIQYKKNLQAPIKEGDVIGKITYTLNEETIGTLPIVSAQTIKKASCMDYIRHVFGKFLFQA</sequence>
<keyword evidence="8" id="KW-0378">Hydrolase</keyword>
<dbReference type="Pfam" id="PF07943">
    <property type="entry name" value="PBP5_C"/>
    <property type="match status" value="1"/>
</dbReference>
<dbReference type="InterPro" id="IPR012907">
    <property type="entry name" value="Peptidase_S11_C"/>
</dbReference>
<dbReference type="InterPro" id="IPR012338">
    <property type="entry name" value="Beta-lactam/transpept-like"/>
</dbReference>
<dbReference type="SUPFAM" id="SSF69189">
    <property type="entry name" value="Penicillin-binding protein associated domain"/>
    <property type="match status" value="1"/>
</dbReference>
<keyword evidence="9" id="KW-0133">Cell shape</keyword>
<comment type="similarity">
    <text evidence="3 13">Belongs to the peptidase S11 family.</text>
</comment>
<dbReference type="Proteomes" id="UP000637513">
    <property type="component" value="Unassembled WGS sequence"/>
</dbReference>
<dbReference type="PRINTS" id="PR00725">
    <property type="entry name" value="DADACBPTASE1"/>
</dbReference>
<evidence type="ECO:0000256" key="5">
    <source>
        <dbReference type="ARBA" id="ARBA00022645"/>
    </source>
</evidence>
<keyword evidence="17" id="KW-1185">Reference proteome</keyword>
<evidence type="ECO:0000256" key="13">
    <source>
        <dbReference type="RuleBase" id="RU004016"/>
    </source>
</evidence>
<comment type="function">
    <text evidence="1">Removes C-terminal D-alanyl residues from sugar-peptide cell wall precursors.</text>
</comment>
<feature type="signal peptide" evidence="14">
    <location>
        <begin position="1"/>
        <end position="27"/>
    </location>
</feature>
<gene>
    <name evidence="16" type="ORF">H8700_06675</name>
</gene>
<evidence type="ECO:0000256" key="1">
    <source>
        <dbReference type="ARBA" id="ARBA00003217"/>
    </source>
</evidence>
<dbReference type="Gene3D" id="2.60.410.10">
    <property type="entry name" value="D-Ala-D-Ala carboxypeptidase, C-terminal domain"/>
    <property type="match status" value="1"/>
</dbReference>
<dbReference type="SMART" id="SM00936">
    <property type="entry name" value="PBP5_C"/>
    <property type="match status" value="1"/>
</dbReference>
<dbReference type="PANTHER" id="PTHR21581">
    <property type="entry name" value="D-ALANYL-D-ALANINE CARBOXYPEPTIDASE"/>
    <property type="match status" value="1"/>
</dbReference>
<keyword evidence="7 14" id="KW-0732">Signal</keyword>
<comment type="caution">
    <text evidence="16">The sequence shown here is derived from an EMBL/GenBank/DDBJ whole genome shotgun (WGS) entry which is preliminary data.</text>
</comment>
<dbReference type="EMBL" id="JACRSW010000027">
    <property type="protein sequence ID" value="MBC8557387.1"/>
    <property type="molecule type" value="Genomic_DNA"/>
</dbReference>
<evidence type="ECO:0000256" key="7">
    <source>
        <dbReference type="ARBA" id="ARBA00022729"/>
    </source>
</evidence>
<comment type="catalytic activity">
    <reaction evidence="12">
        <text>Preferential cleavage: (Ac)2-L-Lys-D-Ala-|-D-Ala. Also transpeptidation of peptidyl-alanyl moieties that are N-acyl substituents of D-alanine.</text>
        <dbReference type="EC" id="3.4.16.4"/>
    </reaction>
</comment>
<dbReference type="Gene3D" id="3.40.710.10">
    <property type="entry name" value="DD-peptidase/beta-lactamase superfamily"/>
    <property type="match status" value="1"/>
</dbReference>
<evidence type="ECO:0000256" key="9">
    <source>
        <dbReference type="ARBA" id="ARBA00022960"/>
    </source>
</evidence>
<dbReference type="PANTHER" id="PTHR21581:SF6">
    <property type="entry name" value="TRAFFICKING PROTEIN PARTICLE COMPLEX SUBUNIT 12"/>
    <property type="match status" value="1"/>
</dbReference>
<evidence type="ECO:0000256" key="8">
    <source>
        <dbReference type="ARBA" id="ARBA00022801"/>
    </source>
</evidence>
<evidence type="ECO:0000259" key="15">
    <source>
        <dbReference type="SMART" id="SM00936"/>
    </source>
</evidence>
<dbReference type="RefSeq" id="WP_249304503.1">
    <property type="nucleotide sequence ID" value="NZ_JACRSW010000027.1"/>
</dbReference>
<dbReference type="InterPro" id="IPR001967">
    <property type="entry name" value="Peptidase_S11_N"/>
</dbReference>
<evidence type="ECO:0000313" key="16">
    <source>
        <dbReference type="EMBL" id="MBC8557387.1"/>
    </source>
</evidence>
<evidence type="ECO:0000256" key="14">
    <source>
        <dbReference type="SAM" id="SignalP"/>
    </source>
</evidence>
<dbReference type="EC" id="3.4.16.4" evidence="4"/>
<accession>A0ABR7MUB1</accession>
<proteinExistence type="inferred from homology"/>
<protein>
    <recommendedName>
        <fullName evidence="4">serine-type D-Ala-D-Ala carboxypeptidase</fullName>
        <ecNumber evidence="4">3.4.16.4</ecNumber>
    </recommendedName>
</protein>
<organism evidence="16 17">
    <name type="scientific">Jutongia hominis</name>
    <dbReference type="NCBI Taxonomy" id="2763664"/>
    <lineage>
        <taxon>Bacteria</taxon>
        <taxon>Bacillati</taxon>
        <taxon>Bacillota</taxon>
        <taxon>Clostridia</taxon>
        <taxon>Lachnospirales</taxon>
        <taxon>Lachnospiraceae</taxon>
        <taxon>Jutongia</taxon>
    </lineage>
</organism>
<evidence type="ECO:0000256" key="6">
    <source>
        <dbReference type="ARBA" id="ARBA00022670"/>
    </source>
</evidence>
<evidence type="ECO:0000256" key="2">
    <source>
        <dbReference type="ARBA" id="ARBA00004752"/>
    </source>
</evidence>
<keyword evidence="11" id="KW-0961">Cell wall biogenesis/degradation</keyword>
<dbReference type="SUPFAM" id="SSF56601">
    <property type="entry name" value="beta-lactamase/transpeptidase-like"/>
    <property type="match status" value="1"/>
</dbReference>
<name>A0ABR7MUB1_9FIRM</name>
<evidence type="ECO:0000256" key="12">
    <source>
        <dbReference type="ARBA" id="ARBA00034000"/>
    </source>
</evidence>
<keyword evidence="6" id="KW-0645">Protease</keyword>
<evidence type="ECO:0000313" key="17">
    <source>
        <dbReference type="Proteomes" id="UP000637513"/>
    </source>
</evidence>
<feature type="domain" description="Peptidase S11 D-Ala-D-Ala carboxypeptidase A C-terminal" evidence="15">
    <location>
        <begin position="297"/>
        <end position="391"/>
    </location>
</feature>
<dbReference type="InterPro" id="IPR037167">
    <property type="entry name" value="Peptidase_S11_C_sf"/>
</dbReference>
<comment type="pathway">
    <text evidence="2">Cell wall biogenesis; peptidoglycan biosynthesis.</text>
</comment>